<name>A0A1B6KWR8_9HEMI</name>
<dbReference type="InterPro" id="IPR043502">
    <property type="entry name" value="DNA/RNA_pol_sf"/>
</dbReference>
<accession>A0A1B6KWR8</accession>
<dbReference type="PROSITE" id="PS50878">
    <property type="entry name" value="RT_POL"/>
    <property type="match status" value="1"/>
</dbReference>
<dbReference type="Pfam" id="PF00078">
    <property type="entry name" value="RVT_1"/>
    <property type="match status" value="1"/>
</dbReference>
<dbReference type="GO" id="GO:0071897">
    <property type="term" value="P:DNA biosynthetic process"/>
    <property type="evidence" value="ECO:0007669"/>
    <property type="project" value="UniProtKB-ARBA"/>
</dbReference>
<dbReference type="EMBL" id="GEBQ01024102">
    <property type="protein sequence ID" value="JAT15875.1"/>
    <property type="molecule type" value="Transcribed_RNA"/>
</dbReference>
<dbReference type="AlphaFoldDB" id="A0A1B6KWR8"/>
<evidence type="ECO:0000313" key="2">
    <source>
        <dbReference type="EMBL" id="JAT15875.1"/>
    </source>
</evidence>
<dbReference type="SUPFAM" id="SSF56672">
    <property type="entry name" value="DNA/RNA polymerases"/>
    <property type="match status" value="1"/>
</dbReference>
<sequence length="388" mass="45108">MDLSKAFDSVSHSNLIEKLSNLGIKGPPLSWLKSYLTKITQFVEMYHLNHNQYVPHQSKLMTIKHGVPQGSILGPLLFLCYIKGLPTVVGNNIKTSLCLYADDTNLKISGKMKNEIELLATQNLNNINNFFSLNQVLLNLEKTKFMEFSSKSISKLDTIEIRLDEIEVEQVTTIKFLGFHIDSHLCWDNHIDYVTKKVSLGNFMLYRLSKFCTIEILKVVYFAHINSIISFGINIYGATSKKNLNRILILQKRAIRIMLKLDWLESVREHFKNLNIMTVYSSYLYYTILYTKFNSKSISLVGSSHGYETRHRGNILIPRHRLKFYEKKTSFIGGKCINILPDLIKNENNFTKFKSLLKQFIIDRPLYSIEEFFEVRDCILLYFSFFIT</sequence>
<dbReference type="PANTHER" id="PTHR33332">
    <property type="entry name" value="REVERSE TRANSCRIPTASE DOMAIN-CONTAINING PROTEIN"/>
    <property type="match status" value="1"/>
</dbReference>
<reference evidence="2" key="1">
    <citation type="submission" date="2015-11" db="EMBL/GenBank/DDBJ databases">
        <title>De novo transcriptome assembly of four potential Pierce s Disease insect vectors from Arizona vineyards.</title>
        <authorList>
            <person name="Tassone E.E."/>
        </authorList>
    </citation>
    <scope>NUCLEOTIDE SEQUENCE</scope>
</reference>
<dbReference type="InterPro" id="IPR000477">
    <property type="entry name" value="RT_dom"/>
</dbReference>
<feature type="domain" description="Reverse transcriptase" evidence="1">
    <location>
        <begin position="1"/>
        <end position="181"/>
    </location>
</feature>
<evidence type="ECO:0000259" key="1">
    <source>
        <dbReference type="PROSITE" id="PS50878"/>
    </source>
</evidence>
<proteinExistence type="predicted"/>
<gene>
    <name evidence="2" type="ORF">g.48983</name>
</gene>
<organism evidence="2">
    <name type="scientific">Graphocephala atropunctata</name>
    <dbReference type="NCBI Taxonomy" id="36148"/>
    <lineage>
        <taxon>Eukaryota</taxon>
        <taxon>Metazoa</taxon>
        <taxon>Ecdysozoa</taxon>
        <taxon>Arthropoda</taxon>
        <taxon>Hexapoda</taxon>
        <taxon>Insecta</taxon>
        <taxon>Pterygota</taxon>
        <taxon>Neoptera</taxon>
        <taxon>Paraneoptera</taxon>
        <taxon>Hemiptera</taxon>
        <taxon>Auchenorrhyncha</taxon>
        <taxon>Membracoidea</taxon>
        <taxon>Cicadellidae</taxon>
        <taxon>Cicadellinae</taxon>
        <taxon>Cicadellini</taxon>
        <taxon>Graphocephala</taxon>
    </lineage>
</organism>
<protein>
    <recommendedName>
        <fullName evidence="1">Reverse transcriptase domain-containing protein</fullName>
    </recommendedName>
</protein>